<dbReference type="Proteomes" id="UP000238356">
    <property type="component" value="Unassembled WGS sequence"/>
</dbReference>
<dbReference type="SUPFAM" id="SSF51905">
    <property type="entry name" value="FAD/NAD(P)-binding domain"/>
    <property type="match status" value="1"/>
</dbReference>
<dbReference type="InterPro" id="IPR051209">
    <property type="entry name" value="FAD-bind_Monooxygenase_sf"/>
</dbReference>
<dbReference type="RefSeq" id="WP_104362779.1">
    <property type="nucleotide sequence ID" value="NZ_PSZD01000003.1"/>
</dbReference>
<keyword evidence="2" id="KW-1185">Reference proteome</keyword>
<dbReference type="PANTHER" id="PTHR42877:SF4">
    <property type="entry name" value="FAD_NAD(P)-BINDING DOMAIN-CONTAINING PROTEIN-RELATED"/>
    <property type="match status" value="1"/>
</dbReference>
<dbReference type="AlphaFoldDB" id="A0A2S6AC77"/>
<dbReference type="InterPro" id="IPR036188">
    <property type="entry name" value="FAD/NAD-bd_sf"/>
</dbReference>
<proteinExistence type="predicted"/>
<accession>A0A2S6AC77</accession>
<gene>
    <name evidence="1" type="ORF">C5F51_07075</name>
</gene>
<comment type="caution">
    <text evidence="1">The sequence shown here is derived from an EMBL/GenBank/DDBJ whole genome shotgun (WGS) entry which is preliminary data.</text>
</comment>
<dbReference type="EMBL" id="PSZD01000003">
    <property type="protein sequence ID" value="PPJ31329.1"/>
    <property type="molecule type" value="Genomic_DNA"/>
</dbReference>
<evidence type="ECO:0008006" key="3">
    <source>
        <dbReference type="Google" id="ProtNLM"/>
    </source>
</evidence>
<reference evidence="1 2" key="1">
    <citation type="submission" date="2018-02" db="EMBL/GenBank/DDBJ databases">
        <title>8 Nocardia nova and 1 Nocardia cyriacigeorgica strain used for evolution to TMP-SMX.</title>
        <authorList>
            <person name="Mehta H."/>
            <person name="Weng J."/>
            <person name="Shamoo Y."/>
        </authorList>
    </citation>
    <scope>NUCLEOTIDE SEQUENCE [LARGE SCALE GENOMIC DNA]</scope>
    <source>
        <strain evidence="1 2">BAA2227</strain>
    </source>
</reference>
<sequence>MESLTAPTGKRALQDNGSWLRTLRRDHVHLVRAGAQRLTEDGIVDSTGTFHRADVIVWATGFRPNDFLTPLRVTGRDLHRFWGERPRAHLGVTVPGFPNFFLLYGPGTNLASGGSIIFAAECAVRLIMCCLRLLTTSDGRRIEVRAEAFDAYTAKAREEMSRKVWASPHIAHNYYRNDAGEVTGLNPFRLVDYWRWTSAPDPGEYEIG</sequence>
<organism evidence="1 2">
    <name type="scientific">Nocardia nova</name>
    <dbReference type="NCBI Taxonomy" id="37330"/>
    <lineage>
        <taxon>Bacteria</taxon>
        <taxon>Bacillati</taxon>
        <taxon>Actinomycetota</taxon>
        <taxon>Actinomycetes</taxon>
        <taxon>Mycobacteriales</taxon>
        <taxon>Nocardiaceae</taxon>
        <taxon>Nocardia</taxon>
    </lineage>
</organism>
<name>A0A2S6AC77_9NOCA</name>
<evidence type="ECO:0000313" key="2">
    <source>
        <dbReference type="Proteomes" id="UP000238356"/>
    </source>
</evidence>
<protein>
    <recommendedName>
        <fullName evidence="3">Monooxygenase</fullName>
    </recommendedName>
</protein>
<evidence type="ECO:0000313" key="1">
    <source>
        <dbReference type="EMBL" id="PPJ31329.1"/>
    </source>
</evidence>
<dbReference type="PANTHER" id="PTHR42877">
    <property type="entry name" value="L-ORNITHINE N(5)-MONOOXYGENASE-RELATED"/>
    <property type="match status" value="1"/>
</dbReference>
<dbReference type="Gene3D" id="3.50.50.60">
    <property type="entry name" value="FAD/NAD(P)-binding domain"/>
    <property type="match status" value="1"/>
</dbReference>